<feature type="region of interest" description="Disordered" evidence="1">
    <location>
        <begin position="142"/>
        <end position="216"/>
    </location>
</feature>
<evidence type="ECO:0000313" key="2">
    <source>
        <dbReference type="EMBL" id="KAJ8493788.1"/>
    </source>
</evidence>
<accession>A0AAV8R5P7</accession>
<protein>
    <submittedName>
        <fullName evidence="2">Uncharacterized protein</fullName>
    </submittedName>
</protein>
<evidence type="ECO:0000256" key="1">
    <source>
        <dbReference type="SAM" id="MobiDB-lite"/>
    </source>
</evidence>
<feature type="compositionally biased region" description="Low complexity" evidence="1">
    <location>
        <begin position="191"/>
        <end position="205"/>
    </location>
</feature>
<feature type="region of interest" description="Disordered" evidence="1">
    <location>
        <begin position="234"/>
        <end position="293"/>
    </location>
</feature>
<evidence type="ECO:0000313" key="3">
    <source>
        <dbReference type="Proteomes" id="UP001222027"/>
    </source>
</evidence>
<sequence length="323" mass="33206">MASSPVPITRRSPGQLYAVALSRTGAAKAQAALAKIIAIISNTPAPTPPRPVRDAFGSGVGGYIGAARGMTKEPGFGVDPRLRLGLTPEIGGGPAEGDGPTAHSVVVDSSASVDSGGAEDATIAMAPAVAAGGVDVLTAVNSSEGECDPDEKGEGEDHREAAEHDAKKELFAEQEETKGSGEGEEAATPATTTTTTTTTTSSSSSNRSAGKDRENQGCLDLLLEAVRQVSGGVFEEGSEAKKVEPEASPAEGSSAPPDSTPTFSGGGGKKRWIPSDLDDTKTAPIVRSKRGRSQALPWRYRDSVLDPWRKPPALTRHGRAAWP</sequence>
<feature type="compositionally biased region" description="Basic and acidic residues" evidence="1">
    <location>
        <begin position="150"/>
        <end position="181"/>
    </location>
</feature>
<gene>
    <name evidence="2" type="ORF">OPV22_015509</name>
</gene>
<proteinExistence type="predicted"/>
<reference evidence="2 3" key="1">
    <citation type="submission" date="2022-12" db="EMBL/GenBank/DDBJ databases">
        <title>Chromosome-scale assembly of the Ensete ventricosum genome.</title>
        <authorList>
            <person name="Dussert Y."/>
            <person name="Stocks J."/>
            <person name="Wendawek A."/>
            <person name="Woldeyes F."/>
            <person name="Nichols R.A."/>
            <person name="Borrell J.S."/>
        </authorList>
    </citation>
    <scope>NUCLEOTIDE SEQUENCE [LARGE SCALE GENOMIC DNA]</scope>
    <source>
        <strain evidence="3">cv. Maze</strain>
        <tissue evidence="2">Seeds</tissue>
    </source>
</reference>
<dbReference type="AlphaFoldDB" id="A0AAV8R5P7"/>
<organism evidence="2 3">
    <name type="scientific">Ensete ventricosum</name>
    <name type="common">Abyssinian banana</name>
    <name type="synonym">Musa ensete</name>
    <dbReference type="NCBI Taxonomy" id="4639"/>
    <lineage>
        <taxon>Eukaryota</taxon>
        <taxon>Viridiplantae</taxon>
        <taxon>Streptophyta</taxon>
        <taxon>Embryophyta</taxon>
        <taxon>Tracheophyta</taxon>
        <taxon>Spermatophyta</taxon>
        <taxon>Magnoliopsida</taxon>
        <taxon>Liliopsida</taxon>
        <taxon>Zingiberales</taxon>
        <taxon>Musaceae</taxon>
        <taxon>Ensete</taxon>
    </lineage>
</organism>
<keyword evidence="3" id="KW-1185">Reference proteome</keyword>
<dbReference type="Proteomes" id="UP001222027">
    <property type="component" value="Unassembled WGS sequence"/>
</dbReference>
<comment type="caution">
    <text evidence="2">The sequence shown here is derived from an EMBL/GenBank/DDBJ whole genome shotgun (WGS) entry which is preliminary data.</text>
</comment>
<dbReference type="EMBL" id="JAQQAF010000004">
    <property type="protein sequence ID" value="KAJ8493788.1"/>
    <property type="molecule type" value="Genomic_DNA"/>
</dbReference>
<name>A0AAV8R5P7_ENSVE</name>